<evidence type="ECO:0000313" key="5">
    <source>
        <dbReference type="EMBL" id="MBK1646662.1"/>
    </source>
</evidence>
<feature type="compositionally biased region" description="Basic and acidic residues" evidence="2">
    <location>
        <begin position="453"/>
        <end position="462"/>
    </location>
</feature>
<dbReference type="SMART" id="SM00271">
    <property type="entry name" value="DnaJ"/>
    <property type="match status" value="1"/>
</dbReference>
<feature type="region of interest" description="Disordered" evidence="2">
    <location>
        <begin position="409"/>
        <end position="621"/>
    </location>
</feature>
<keyword evidence="1" id="KW-0143">Chaperone</keyword>
<feature type="transmembrane region" description="Helical" evidence="3">
    <location>
        <begin position="207"/>
        <end position="226"/>
    </location>
</feature>
<dbReference type="SUPFAM" id="SSF54427">
    <property type="entry name" value="NTF2-like"/>
    <property type="match status" value="1"/>
</dbReference>
<dbReference type="Gene3D" id="1.10.287.110">
    <property type="entry name" value="DnaJ domain"/>
    <property type="match status" value="1"/>
</dbReference>
<name>A0A9X0WKZ3_9GAMM</name>
<feature type="region of interest" description="Disordered" evidence="2">
    <location>
        <begin position="334"/>
        <end position="366"/>
    </location>
</feature>
<sequence length="738" mass="79119">MTIDRPSQTALMTLSSVSLRPEMLTEELDSLLIWLANPDNPAVATLDAAIRETGLTRQAAIEQAYRLLDAFLFSGAISDPHQVLGLPPGVDRATAKRRYRRLMLAYHPDRHPGCSTVRSRRTEQLNLAYAALEYAPPGASSSGPAGSAERGATPSRAASDPVDHEDPRARPEPMTPTRGRHRRRQGVWAFGTTWTDEGHPARMQFHLMILLVVGVFSVGALVYGSVRTLHPVTASPSPLAPEQTVEAPVLERGLFSENAVDERRAVPRLASDPIIPSGSGSDLDTHRDDDMGSEPTVLAGALPVVADPTADAISGRQDLTELVLEAVSVPAGPTAARDVAPGASVRAEPPAPPARASASTTQHQDLAERVQRWVASPDLIAEHRHGPSAAPPREIPLVGLTPVYSVPAPPPLPARPRQEVREPAARAVTAPSPRAEPTSRADRVAAAEPPADVPRDQTRDQARNQAQDQSRDQAKSPSKDQTQEPASRPVREQAKTPAREPPSPPRTDGSGDTPSRSATAAPAVPPRVTAVVTAPEPSPEPSPESPPVREPARSARTPAVAEPARAAVRPSPEPEQRVVVAPAASPTARATPSPRAAVEPRQAPRPDPKPDPKPDPQPSLEDRCAATASRLDAFQHAYNAGALEQLMALYAANANENGTQGRSAIAALYRDWFATTSERRLRFTSVRTRAEDGGRCGLRARFLLRYLNERGLSINRNKSIDILFDGAGADARILEFRY</sequence>
<feature type="compositionally biased region" description="Low complexity" evidence="2">
    <location>
        <begin position="578"/>
        <end position="601"/>
    </location>
</feature>
<dbReference type="Pfam" id="PF00226">
    <property type="entry name" value="DnaJ"/>
    <property type="match status" value="1"/>
</dbReference>
<evidence type="ECO:0000259" key="4">
    <source>
        <dbReference type="PROSITE" id="PS50076"/>
    </source>
</evidence>
<accession>A0A9X0WKZ3</accession>
<dbReference type="EMBL" id="NRSD01000030">
    <property type="protein sequence ID" value="MBK1646662.1"/>
    <property type="molecule type" value="Genomic_DNA"/>
</dbReference>
<dbReference type="PROSITE" id="PS50076">
    <property type="entry name" value="DNAJ_2"/>
    <property type="match status" value="1"/>
</dbReference>
<evidence type="ECO:0000256" key="2">
    <source>
        <dbReference type="SAM" id="MobiDB-lite"/>
    </source>
</evidence>
<dbReference type="AlphaFoldDB" id="A0A9X0WKZ3"/>
<gene>
    <name evidence="5" type="ORF">CKO25_18860</name>
</gene>
<feature type="compositionally biased region" description="Pro residues" evidence="2">
    <location>
        <begin position="536"/>
        <end position="549"/>
    </location>
</feature>
<keyword evidence="6" id="KW-1185">Reference proteome</keyword>
<evidence type="ECO:0000256" key="3">
    <source>
        <dbReference type="SAM" id="Phobius"/>
    </source>
</evidence>
<dbReference type="SUPFAM" id="SSF46565">
    <property type="entry name" value="Chaperone J-domain"/>
    <property type="match status" value="1"/>
</dbReference>
<protein>
    <recommendedName>
        <fullName evidence="4">J domain-containing protein</fullName>
    </recommendedName>
</protein>
<feature type="compositionally biased region" description="Low complexity" evidence="2">
    <location>
        <begin position="343"/>
        <end position="359"/>
    </location>
</feature>
<dbReference type="InterPro" id="IPR001623">
    <property type="entry name" value="DnaJ_domain"/>
</dbReference>
<organism evidence="5 6">
    <name type="scientific">Thiocapsa imhoffii</name>
    <dbReference type="NCBI Taxonomy" id="382777"/>
    <lineage>
        <taxon>Bacteria</taxon>
        <taxon>Pseudomonadati</taxon>
        <taxon>Pseudomonadota</taxon>
        <taxon>Gammaproteobacteria</taxon>
        <taxon>Chromatiales</taxon>
        <taxon>Chromatiaceae</taxon>
        <taxon>Thiocapsa</taxon>
    </lineage>
</organism>
<proteinExistence type="predicted"/>
<dbReference type="CDD" id="cd06257">
    <property type="entry name" value="DnaJ"/>
    <property type="match status" value="1"/>
</dbReference>
<feature type="compositionally biased region" description="Low complexity" evidence="2">
    <location>
        <begin position="513"/>
        <end position="535"/>
    </location>
</feature>
<evidence type="ECO:0000313" key="6">
    <source>
        <dbReference type="Proteomes" id="UP001138802"/>
    </source>
</evidence>
<feature type="compositionally biased region" description="Basic and acidic residues" evidence="2">
    <location>
        <begin position="602"/>
        <end position="621"/>
    </location>
</feature>
<dbReference type="Proteomes" id="UP001138802">
    <property type="component" value="Unassembled WGS sequence"/>
</dbReference>
<keyword evidence="3" id="KW-1133">Transmembrane helix</keyword>
<feature type="domain" description="J" evidence="4">
    <location>
        <begin position="79"/>
        <end position="163"/>
    </location>
</feature>
<keyword evidence="3" id="KW-0472">Membrane</keyword>
<dbReference type="Gene3D" id="3.10.450.50">
    <property type="match status" value="1"/>
</dbReference>
<evidence type="ECO:0000256" key="1">
    <source>
        <dbReference type="ARBA" id="ARBA00023186"/>
    </source>
</evidence>
<dbReference type="InterPro" id="IPR032710">
    <property type="entry name" value="NTF2-like_dom_sf"/>
</dbReference>
<feature type="compositionally biased region" description="Basic and acidic residues" evidence="2">
    <location>
        <begin position="469"/>
        <end position="482"/>
    </location>
</feature>
<keyword evidence="3" id="KW-0812">Transmembrane</keyword>
<reference evidence="5 6" key="1">
    <citation type="journal article" date="2020" name="Microorganisms">
        <title>Osmotic Adaptation and Compatible Solute Biosynthesis of Phototrophic Bacteria as Revealed from Genome Analyses.</title>
        <authorList>
            <person name="Imhoff J.F."/>
            <person name="Rahn T."/>
            <person name="Kunzel S."/>
            <person name="Keller A."/>
            <person name="Neulinger S.C."/>
        </authorList>
    </citation>
    <scope>NUCLEOTIDE SEQUENCE [LARGE SCALE GENOMIC DNA]</scope>
    <source>
        <strain evidence="5 6">DSM 21303</strain>
    </source>
</reference>
<dbReference type="InterPro" id="IPR036869">
    <property type="entry name" value="J_dom_sf"/>
</dbReference>
<feature type="region of interest" description="Disordered" evidence="2">
    <location>
        <begin position="136"/>
        <end position="183"/>
    </location>
</feature>
<comment type="caution">
    <text evidence="5">The sequence shown here is derived from an EMBL/GenBank/DDBJ whole genome shotgun (WGS) entry which is preliminary data.</text>
</comment>
<feature type="compositionally biased region" description="Low complexity" evidence="2">
    <location>
        <begin position="555"/>
        <end position="570"/>
    </location>
</feature>
<feature type="compositionally biased region" description="Basic and acidic residues" evidence="2">
    <location>
        <begin position="161"/>
        <end position="171"/>
    </location>
</feature>
<feature type="compositionally biased region" description="Basic and acidic residues" evidence="2">
    <location>
        <begin position="489"/>
        <end position="498"/>
    </location>
</feature>
<feature type="compositionally biased region" description="Low complexity" evidence="2">
    <location>
        <begin position="136"/>
        <end position="148"/>
    </location>
</feature>